<evidence type="ECO:0000313" key="4">
    <source>
        <dbReference type="EMBL" id="TNC41014.1"/>
    </source>
</evidence>
<name>A0A5C4MH20_9ACTN</name>
<dbReference type="EMBL" id="VDFR01000107">
    <property type="protein sequence ID" value="TNC41014.1"/>
    <property type="molecule type" value="Genomic_DNA"/>
</dbReference>
<dbReference type="Pfam" id="PF00440">
    <property type="entry name" value="TetR_N"/>
    <property type="match status" value="1"/>
</dbReference>
<evidence type="ECO:0000313" key="6">
    <source>
        <dbReference type="Proteomes" id="UP000306740"/>
    </source>
</evidence>
<accession>A0A5C4MH20</accession>
<proteinExistence type="predicted"/>
<dbReference type="PANTHER" id="PTHR30055">
    <property type="entry name" value="HTH-TYPE TRANSCRIPTIONAL REGULATOR RUTR"/>
    <property type="match status" value="1"/>
</dbReference>
<dbReference type="PRINTS" id="PR00455">
    <property type="entry name" value="HTHTETR"/>
</dbReference>
<dbReference type="RefSeq" id="WP_139084642.1">
    <property type="nucleotide sequence ID" value="NZ_VDFR01000027.1"/>
</dbReference>
<dbReference type="PROSITE" id="PS50977">
    <property type="entry name" value="HTH_TETR_2"/>
    <property type="match status" value="1"/>
</dbReference>
<gene>
    <name evidence="5" type="ORF">FHE65_05835</name>
    <name evidence="4" type="ORF">FHE65_22820</name>
</gene>
<dbReference type="InterPro" id="IPR009057">
    <property type="entry name" value="Homeodomain-like_sf"/>
</dbReference>
<dbReference type="GO" id="GO:0000976">
    <property type="term" value="F:transcription cis-regulatory region binding"/>
    <property type="evidence" value="ECO:0007669"/>
    <property type="project" value="TreeGrafter"/>
</dbReference>
<dbReference type="InterPro" id="IPR050109">
    <property type="entry name" value="HTH-type_TetR-like_transc_reg"/>
</dbReference>
<keyword evidence="1 2" id="KW-0238">DNA-binding</keyword>
<feature type="domain" description="HTH tetR-type" evidence="3">
    <location>
        <begin position="9"/>
        <end position="69"/>
    </location>
</feature>
<dbReference type="AlphaFoldDB" id="A0A5C4MH20"/>
<dbReference type="OrthoDB" id="3210235at2"/>
<dbReference type="PANTHER" id="PTHR30055:SF235">
    <property type="entry name" value="TRANSCRIPTIONAL REGULATORY PROTEIN"/>
    <property type="match status" value="1"/>
</dbReference>
<evidence type="ECO:0000256" key="2">
    <source>
        <dbReference type="PROSITE-ProRule" id="PRU00335"/>
    </source>
</evidence>
<organism evidence="4 6">
    <name type="scientific">Mumia zhuanghuii</name>
    <dbReference type="NCBI Taxonomy" id="2585211"/>
    <lineage>
        <taxon>Bacteria</taxon>
        <taxon>Bacillati</taxon>
        <taxon>Actinomycetota</taxon>
        <taxon>Actinomycetes</taxon>
        <taxon>Propionibacteriales</taxon>
        <taxon>Nocardioidaceae</taxon>
        <taxon>Mumia</taxon>
    </lineage>
</organism>
<dbReference type="GO" id="GO:0003700">
    <property type="term" value="F:DNA-binding transcription factor activity"/>
    <property type="evidence" value="ECO:0007669"/>
    <property type="project" value="TreeGrafter"/>
</dbReference>
<dbReference type="EMBL" id="VDFR01000027">
    <property type="protein sequence ID" value="TNC49242.1"/>
    <property type="molecule type" value="Genomic_DNA"/>
</dbReference>
<dbReference type="Gene3D" id="1.10.357.10">
    <property type="entry name" value="Tetracycline Repressor, domain 2"/>
    <property type="match status" value="1"/>
</dbReference>
<dbReference type="InterPro" id="IPR001647">
    <property type="entry name" value="HTH_TetR"/>
</dbReference>
<evidence type="ECO:0000313" key="5">
    <source>
        <dbReference type="EMBL" id="TNC49242.1"/>
    </source>
</evidence>
<sequence>MAGRRPGTPDTRGEIVAAARAELAQRGYDGTSIRAVARRAGVDPALVHHYFKDKQRLVAAALQLPNAVGEVMAPVLDAAYEDVGRTFVHTLLASWDDPANREAVIAAARSGLGSSEQGLLARDFVLNGQIAAVLERHCPDAPPVTSALLLMEMVGLLTSRYLLDVEPLASMPVDSVAALLGPTVQRYLALEASSEPAGA</sequence>
<evidence type="ECO:0000256" key="1">
    <source>
        <dbReference type="ARBA" id="ARBA00023125"/>
    </source>
</evidence>
<protein>
    <submittedName>
        <fullName evidence="4">TetR/AcrR family transcriptional regulator</fullName>
    </submittedName>
</protein>
<comment type="caution">
    <text evidence="4">The sequence shown here is derived from an EMBL/GenBank/DDBJ whole genome shotgun (WGS) entry which is preliminary data.</text>
</comment>
<feature type="DNA-binding region" description="H-T-H motif" evidence="2">
    <location>
        <begin position="32"/>
        <end position="51"/>
    </location>
</feature>
<dbReference type="Gene3D" id="1.10.10.60">
    <property type="entry name" value="Homeodomain-like"/>
    <property type="match status" value="1"/>
</dbReference>
<dbReference type="SUPFAM" id="SSF46689">
    <property type="entry name" value="Homeodomain-like"/>
    <property type="match status" value="1"/>
</dbReference>
<evidence type="ECO:0000259" key="3">
    <source>
        <dbReference type="PROSITE" id="PS50977"/>
    </source>
</evidence>
<dbReference type="SUPFAM" id="SSF48498">
    <property type="entry name" value="Tetracyclin repressor-like, C-terminal domain"/>
    <property type="match status" value="1"/>
</dbReference>
<dbReference type="Pfam" id="PF17920">
    <property type="entry name" value="TetR_C_16"/>
    <property type="match status" value="1"/>
</dbReference>
<dbReference type="InterPro" id="IPR036271">
    <property type="entry name" value="Tet_transcr_reg_TetR-rel_C_sf"/>
</dbReference>
<dbReference type="Proteomes" id="UP000306740">
    <property type="component" value="Unassembled WGS sequence"/>
</dbReference>
<reference evidence="4 6" key="1">
    <citation type="submission" date="2019-05" db="EMBL/GenBank/DDBJ databases">
        <title>Mumia sp. nov., isolated from the intestinal contents of plateau pika (Ochotona curzoniae) in the Qinghai-Tibet plateau of China.</title>
        <authorList>
            <person name="Tian Z."/>
        </authorList>
    </citation>
    <scope>NUCLEOTIDE SEQUENCE [LARGE SCALE GENOMIC DNA]</scope>
    <source>
        <strain evidence="6">527</strain>
        <strain evidence="4">Z527</strain>
    </source>
</reference>
<dbReference type="InterPro" id="IPR041678">
    <property type="entry name" value="TetR_C_16"/>
</dbReference>